<organism evidence="1">
    <name type="scientific">virus sp. cthq354</name>
    <dbReference type="NCBI Taxonomy" id="2826812"/>
    <lineage>
        <taxon>Viruses</taxon>
    </lineage>
</organism>
<evidence type="ECO:0000313" key="1">
    <source>
        <dbReference type="EMBL" id="DAE27011.1"/>
    </source>
</evidence>
<dbReference type="EMBL" id="BK015826">
    <property type="protein sequence ID" value="DAE27011.1"/>
    <property type="molecule type" value="Genomic_DNA"/>
</dbReference>
<accession>A0A8S5R784</accession>
<reference evidence="1" key="1">
    <citation type="journal article" date="2021" name="Proc. Natl. Acad. Sci. U.S.A.">
        <title>A Catalog of Tens of Thousands of Viruses from Human Metagenomes Reveals Hidden Associations with Chronic Diseases.</title>
        <authorList>
            <person name="Tisza M.J."/>
            <person name="Buck C.B."/>
        </authorList>
    </citation>
    <scope>NUCLEOTIDE SEQUENCE</scope>
    <source>
        <strain evidence="1">Cthq354</strain>
    </source>
</reference>
<name>A0A8S5R784_9VIRU</name>
<protein>
    <submittedName>
        <fullName evidence="1">Uncharacterized protein</fullName>
    </submittedName>
</protein>
<proteinExistence type="predicted"/>
<sequence>MLRDFVCEGSHIMYKQCINIWYKMYALYVYR</sequence>